<evidence type="ECO:0000259" key="8">
    <source>
        <dbReference type="PROSITE" id="PS50157"/>
    </source>
</evidence>
<feature type="compositionally biased region" description="Acidic residues" evidence="6">
    <location>
        <begin position="487"/>
        <end position="507"/>
    </location>
</feature>
<dbReference type="Pfam" id="PF00651">
    <property type="entry name" value="BTB"/>
    <property type="match status" value="1"/>
</dbReference>
<dbReference type="Proteomes" id="UP001152799">
    <property type="component" value="Chromosome 5"/>
</dbReference>
<feature type="region of interest" description="Disordered" evidence="6">
    <location>
        <begin position="371"/>
        <end position="421"/>
    </location>
</feature>
<feature type="compositionally biased region" description="Polar residues" evidence="6">
    <location>
        <begin position="311"/>
        <end position="322"/>
    </location>
</feature>
<dbReference type="AlphaFoldDB" id="A0A9N9MX75"/>
<dbReference type="InterPro" id="IPR013087">
    <property type="entry name" value="Znf_C2H2_type"/>
</dbReference>
<feature type="domain" description="C2H2-type" evidence="8">
    <location>
        <begin position="743"/>
        <end position="771"/>
    </location>
</feature>
<dbReference type="SUPFAM" id="SSF54695">
    <property type="entry name" value="POZ domain"/>
    <property type="match status" value="1"/>
</dbReference>
<dbReference type="PROSITE" id="PS50097">
    <property type="entry name" value="BTB"/>
    <property type="match status" value="1"/>
</dbReference>
<dbReference type="GO" id="GO:0042051">
    <property type="term" value="P:compound eye photoreceptor development"/>
    <property type="evidence" value="ECO:0007669"/>
    <property type="project" value="UniProtKB-ARBA"/>
</dbReference>
<evidence type="ECO:0000256" key="4">
    <source>
        <dbReference type="ARBA" id="ARBA00023242"/>
    </source>
</evidence>
<evidence type="ECO:0000313" key="9">
    <source>
        <dbReference type="EMBL" id="CAG9769187.1"/>
    </source>
</evidence>
<dbReference type="Gene3D" id="3.30.710.10">
    <property type="entry name" value="Potassium Channel Kv1.1, Chain A"/>
    <property type="match status" value="1"/>
</dbReference>
<dbReference type="CDD" id="cd18315">
    <property type="entry name" value="BTB_POZ_BAB-like"/>
    <property type="match status" value="1"/>
</dbReference>
<dbReference type="InterPro" id="IPR036236">
    <property type="entry name" value="Znf_C2H2_sf"/>
</dbReference>
<keyword evidence="2" id="KW-0805">Transcription regulation</keyword>
<keyword evidence="5" id="KW-0479">Metal-binding</keyword>
<dbReference type="SUPFAM" id="SSF57667">
    <property type="entry name" value="beta-beta-alpha zinc fingers"/>
    <property type="match status" value="1"/>
</dbReference>
<dbReference type="EMBL" id="OU892281">
    <property type="protein sequence ID" value="CAG9769187.1"/>
    <property type="molecule type" value="Genomic_DNA"/>
</dbReference>
<keyword evidence="3" id="KW-0804">Transcription</keyword>
<sequence length="791" mass="90381">MEVQVVETQRGQVSILRSEYKYSLKCRNQYSTERWICIKRFCPGSCVPRVAKNEVEISLFGSKKRAREEMTPVPQIFRQQLMNLQDAGLDLIIDIPTFMSIKDTLYTQINKKLGIQRIPKLFHERYKIPPEPPMSGLSYRFSQQYNQPVAAATAPPNMATQRFCLRWNNHQSNLLSVFDQLLHDESFVDVTLAVEGQLLRAHKMVLSACSPYFQALFINHPDKHPIVILKDVPYSDMKSLLDFMYRGEVSVDQDRLTHFLRVAESLRIKGLTEFLKVDYFLKVNEEKCDNIANSLSQQNSIPNLQRIQQQQNKRPSVAQAGNYNMLGNYLMQPKRKRGRPRRLSGNSGDESEAKDSVVLGSPEMLEVKMGMDGFAGNNSDGSTSKEEDEVAKVKEETGDEPVAGTSQENFSERRNSDDMPVVSAKKDQAFPQVSHNNNVHCINFNSSLQLEYGLPYLKRSEFRTAIFEPPQQQPLELRVESKTVEDSSSDDLEVDEREPDDVSDEPVDATKNSNGVSKEIEERSGTNKTKRSTVDIDEFMNYEVIMDDPQYDGPVCRYINYSKKIADPDKSARDFCIREKDNLYRCTVCDRVYTHINISTMTHQQLLTPKVEVTETFEANSEATSNNPTPESSRISTPESVLNNNNNLSTPSTSTNTMSAPPARSTKQRRIRRRVASQSQDPAEQLTEMSVRGLNLFRYASINDGIYQCTECAKMDITKTFKNKYSFQRHAFLYHEGHQRKVFPCPVCSKEFSRPDKMKNHMKTVHDCFMPKDVVSDVIFPPAPMGFYPTI</sequence>
<dbReference type="Pfam" id="PF13894">
    <property type="entry name" value="zf-C2H2_4"/>
    <property type="match status" value="1"/>
</dbReference>
<keyword evidence="5" id="KW-0863">Zinc-finger</keyword>
<dbReference type="InterPro" id="IPR011333">
    <property type="entry name" value="SKP1/BTB/POZ_sf"/>
</dbReference>
<gene>
    <name evidence="9" type="ORF">CEUTPL_LOCUS9703</name>
</gene>
<dbReference type="InterPro" id="IPR000210">
    <property type="entry name" value="BTB/POZ_dom"/>
</dbReference>
<name>A0A9N9MX75_9CUCU</name>
<protein>
    <submittedName>
        <fullName evidence="9">Uncharacterized protein</fullName>
    </submittedName>
</protein>
<dbReference type="FunFam" id="3.30.710.10:FF:000091">
    <property type="entry name" value="Lola, isoform F"/>
    <property type="match status" value="1"/>
</dbReference>
<evidence type="ECO:0000256" key="1">
    <source>
        <dbReference type="ARBA" id="ARBA00004123"/>
    </source>
</evidence>
<dbReference type="SMART" id="SM00355">
    <property type="entry name" value="ZnF_C2H2"/>
    <property type="match status" value="2"/>
</dbReference>
<comment type="subcellular location">
    <subcellularLocation>
        <location evidence="1">Nucleus</location>
    </subcellularLocation>
</comment>
<dbReference type="PANTHER" id="PTHR23110">
    <property type="entry name" value="BTB DOMAIN TRANSCRIPTION FACTOR"/>
    <property type="match status" value="1"/>
</dbReference>
<dbReference type="SMART" id="SM00225">
    <property type="entry name" value="BTB"/>
    <property type="match status" value="1"/>
</dbReference>
<feature type="region of interest" description="Disordered" evidence="6">
    <location>
        <begin position="479"/>
        <end position="531"/>
    </location>
</feature>
<dbReference type="GO" id="GO:0002009">
    <property type="term" value="P:morphogenesis of an epithelium"/>
    <property type="evidence" value="ECO:0007669"/>
    <property type="project" value="UniProtKB-ARBA"/>
</dbReference>
<keyword evidence="5" id="KW-0862">Zinc</keyword>
<dbReference type="GO" id="GO:0045165">
    <property type="term" value="P:cell fate commitment"/>
    <property type="evidence" value="ECO:0007669"/>
    <property type="project" value="UniProtKB-ARBA"/>
</dbReference>
<evidence type="ECO:0000256" key="5">
    <source>
        <dbReference type="PROSITE-ProRule" id="PRU00042"/>
    </source>
</evidence>
<evidence type="ECO:0000256" key="3">
    <source>
        <dbReference type="ARBA" id="ARBA00023163"/>
    </source>
</evidence>
<dbReference type="PROSITE" id="PS00028">
    <property type="entry name" value="ZINC_FINGER_C2H2_1"/>
    <property type="match status" value="1"/>
</dbReference>
<feature type="region of interest" description="Disordered" evidence="6">
    <location>
        <begin position="618"/>
        <end position="685"/>
    </location>
</feature>
<keyword evidence="4" id="KW-0539">Nucleus</keyword>
<feature type="compositionally biased region" description="Polar residues" evidence="6">
    <location>
        <begin position="618"/>
        <end position="635"/>
    </location>
</feature>
<evidence type="ECO:0000313" key="10">
    <source>
        <dbReference type="Proteomes" id="UP001152799"/>
    </source>
</evidence>
<keyword evidence="10" id="KW-1185">Reference proteome</keyword>
<accession>A0A9N9MX75</accession>
<evidence type="ECO:0000256" key="2">
    <source>
        <dbReference type="ARBA" id="ARBA00023015"/>
    </source>
</evidence>
<dbReference type="GO" id="GO:0061061">
    <property type="term" value="P:muscle structure development"/>
    <property type="evidence" value="ECO:0007669"/>
    <property type="project" value="UniProtKB-ARBA"/>
</dbReference>
<proteinExistence type="predicted"/>
<dbReference type="Gene3D" id="3.30.160.60">
    <property type="entry name" value="Classic Zinc Finger"/>
    <property type="match status" value="1"/>
</dbReference>
<dbReference type="GO" id="GO:0048477">
    <property type="term" value="P:oogenesis"/>
    <property type="evidence" value="ECO:0007669"/>
    <property type="project" value="UniProtKB-ARBA"/>
</dbReference>
<evidence type="ECO:0000256" key="6">
    <source>
        <dbReference type="SAM" id="MobiDB-lite"/>
    </source>
</evidence>
<dbReference type="GO" id="GO:0005634">
    <property type="term" value="C:nucleus"/>
    <property type="evidence" value="ECO:0007669"/>
    <property type="project" value="UniProtKB-SubCell"/>
</dbReference>
<feature type="compositionally biased region" description="Low complexity" evidence="6">
    <location>
        <begin position="636"/>
        <end position="659"/>
    </location>
</feature>
<dbReference type="PROSITE" id="PS50157">
    <property type="entry name" value="ZINC_FINGER_C2H2_2"/>
    <property type="match status" value="1"/>
</dbReference>
<dbReference type="GO" id="GO:0006357">
    <property type="term" value="P:regulation of transcription by RNA polymerase II"/>
    <property type="evidence" value="ECO:0007669"/>
    <property type="project" value="TreeGrafter"/>
</dbReference>
<dbReference type="PANTHER" id="PTHR23110:SF82">
    <property type="entry name" value="PROTEIN TRAMTRACK, ALPHA ISOFORM"/>
    <property type="match status" value="1"/>
</dbReference>
<dbReference type="InterPro" id="IPR051095">
    <property type="entry name" value="Dros_DevTransReg"/>
</dbReference>
<organism evidence="9 10">
    <name type="scientific">Ceutorhynchus assimilis</name>
    <name type="common">cabbage seed weevil</name>
    <dbReference type="NCBI Taxonomy" id="467358"/>
    <lineage>
        <taxon>Eukaryota</taxon>
        <taxon>Metazoa</taxon>
        <taxon>Ecdysozoa</taxon>
        <taxon>Arthropoda</taxon>
        <taxon>Hexapoda</taxon>
        <taxon>Insecta</taxon>
        <taxon>Pterygota</taxon>
        <taxon>Neoptera</taxon>
        <taxon>Endopterygota</taxon>
        <taxon>Coleoptera</taxon>
        <taxon>Polyphaga</taxon>
        <taxon>Cucujiformia</taxon>
        <taxon>Curculionidae</taxon>
        <taxon>Ceutorhynchinae</taxon>
        <taxon>Ceutorhynchus</taxon>
    </lineage>
</organism>
<feature type="domain" description="BTB" evidence="7">
    <location>
        <begin position="188"/>
        <end position="253"/>
    </location>
</feature>
<dbReference type="GO" id="GO:0008270">
    <property type="term" value="F:zinc ion binding"/>
    <property type="evidence" value="ECO:0007669"/>
    <property type="project" value="UniProtKB-KW"/>
</dbReference>
<dbReference type="GO" id="GO:0045466">
    <property type="term" value="P:R7 cell differentiation"/>
    <property type="evidence" value="ECO:0007669"/>
    <property type="project" value="UniProtKB-ARBA"/>
</dbReference>
<evidence type="ECO:0000259" key="7">
    <source>
        <dbReference type="PROSITE" id="PS50097"/>
    </source>
</evidence>
<feature type="compositionally biased region" description="Basic residues" evidence="6">
    <location>
        <begin position="666"/>
        <end position="675"/>
    </location>
</feature>
<feature type="compositionally biased region" description="Basic residues" evidence="6">
    <location>
        <begin position="333"/>
        <end position="342"/>
    </location>
</feature>
<feature type="region of interest" description="Disordered" evidence="6">
    <location>
        <begin position="311"/>
        <end position="359"/>
    </location>
</feature>
<reference evidence="9" key="1">
    <citation type="submission" date="2022-01" db="EMBL/GenBank/DDBJ databases">
        <authorList>
            <person name="King R."/>
        </authorList>
    </citation>
    <scope>NUCLEOTIDE SEQUENCE</scope>
</reference>
<dbReference type="OrthoDB" id="19132at2759"/>